<dbReference type="InterPro" id="IPR006842">
    <property type="entry name" value="Transposase_31"/>
</dbReference>
<proteinExistence type="predicted"/>
<name>A0A2Z6DVF1_HYDTE</name>
<feature type="domain" description="Transposase (putative) YhgA-like" evidence="1">
    <location>
        <begin position="3"/>
        <end position="204"/>
    </location>
</feature>
<reference evidence="2 3" key="1">
    <citation type="submission" date="2018-04" db="EMBL/GenBank/DDBJ databases">
        <title>Complete genome sequence of Hydrogenophilus thermoluteolus TH-1.</title>
        <authorList>
            <person name="Arai H."/>
        </authorList>
    </citation>
    <scope>NUCLEOTIDE SEQUENCE [LARGE SCALE GENOMIC DNA]</scope>
    <source>
        <strain evidence="2 3">TH-1</strain>
    </source>
</reference>
<dbReference type="KEGG" id="htl:HPTL_0123"/>
<dbReference type="EMBL" id="AP018558">
    <property type="protein sequence ID" value="BBD76393.1"/>
    <property type="molecule type" value="Genomic_DNA"/>
</dbReference>
<protein>
    <submittedName>
        <fullName evidence="2">Transposase</fullName>
    </submittedName>
</protein>
<dbReference type="AlphaFoldDB" id="A0A2Z6DVF1"/>
<organism evidence="2 3">
    <name type="scientific">Hydrogenophilus thermoluteolus</name>
    <name type="common">Pseudomonas hydrogenothermophila</name>
    <dbReference type="NCBI Taxonomy" id="297"/>
    <lineage>
        <taxon>Bacteria</taxon>
        <taxon>Pseudomonadati</taxon>
        <taxon>Pseudomonadota</taxon>
        <taxon>Hydrogenophilia</taxon>
        <taxon>Hydrogenophilales</taxon>
        <taxon>Hydrogenophilaceae</taxon>
        <taxon>Hydrogenophilus</taxon>
    </lineage>
</organism>
<sequence length="324" mass="38266">MTQEHDTGYKLLFAHPEMVRDLLVGFVPEPWVQTLDFSTLERVNASYVSDRGDVRHEDMVWKVRFENHWLYVYLLLEFQAQPDRWMALRMLVYLGLLYQDLVRRNELTPEGKLPPVLPIVLYNGTPRWNAAEEIGELIAHGPEPLRRWQPQARYLLIDEGRYLPEALTKRNLAAALFRLEHSRSPEDMRRVVQELIEWLAEPEQKPLRFSLTRWLLRLLRRKMGKGTVEVPDVSDLLEVDTMLAERIESWTREWWEQGLQQGREEGKEEGLYLGELQTLQRLLTKRFGPLPEAVQVRLSTATREEIEQWLDRVLDAQTLDEVFA</sequence>
<evidence type="ECO:0000313" key="2">
    <source>
        <dbReference type="EMBL" id="BBD76393.1"/>
    </source>
</evidence>
<dbReference type="RefSeq" id="WP_119336003.1">
    <property type="nucleotide sequence ID" value="NZ_AP018558.1"/>
</dbReference>
<keyword evidence="3" id="KW-1185">Reference proteome</keyword>
<dbReference type="OrthoDB" id="5294082at2"/>
<dbReference type="Pfam" id="PF04754">
    <property type="entry name" value="Transposase_31"/>
    <property type="match status" value="1"/>
</dbReference>
<evidence type="ECO:0000259" key="1">
    <source>
        <dbReference type="Pfam" id="PF04754"/>
    </source>
</evidence>
<dbReference type="Proteomes" id="UP000262004">
    <property type="component" value="Chromosome"/>
</dbReference>
<accession>A0A2Z6DVF1</accession>
<dbReference type="InterPro" id="IPR051699">
    <property type="entry name" value="Rpn/YhgA-like_nuclease"/>
</dbReference>
<gene>
    <name evidence="2" type="ORF">HPTL_0123</name>
</gene>
<dbReference type="PANTHER" id="PTHR34611">
    <property type="match status" value="1"/>
</dbReference>
<evidence type="ECO:0000313" key="3">
    <source>
        <dbReference type="Proteomes" id="UP000262004"/>
    </source>
</evidence>
<dbReference type="PANTHER" id="PTHR34611:SF2">
    <property type="entry name" value="INACTIVE RECOMBINATION-PROMOTING NUCLEASE-LIKE PROTEIN RPNE-RELATED"/>
    <property type="match status" value="1"/>
</dbReference>